<evidence type="ECO:0000313" key="1">
    <source>
        <dbReference type="EMBL" id="TMI73903.1"/>
    </source>
</evidence>
<comment type="caution">
    <text evidence="1">The sequence shown here is derived from an EMBL/GenBank/DDBJ whole genome shotgun (WGS) entry which is preliminary data.</text>
</comment>
<dbReference type="PROSITE" id="PS51257">
    <property type="entry name" value="PROKAR_LIPOPROTEIN"/>
    <property type="match status" value="1"/>
</dbReference>
<reference evidence="1 2" key="1">
    <citation type="journal article" date="2019" name="Nat. Microbiol.">
        <title>Mediterranean grassland soil C-N compound turnover is dependent on rainfall and depth, and is mediated by genomically divergent microorganisms.</title>
        <authorList>
            <person name="Diamond S."/>
            <person name="Andeer P.F."/>
            <person name="Li Z."/>
            <person name="Crits-Christoph A."/>
            <person name="Burstein D."/>
            <person name="Anantharaman K."/>
            <person name="Lane K.R."/>
            <person name="Thomas B.C."/>
            <person name="Pan C."/>
            <person name="Northen T.R."/>
            <person name="Banfield J.F."/>
        </authorList>
    </citation>
    <scope>NUCLEOTIDE SEQUENCE [LARGE SCALE GENOMIC DNA]</scope>
    <source>
        <strain evidence="1">NP_8</strain>
    </source>
</reference>
<organism evidence="1 2">
    <name type="scientific">Candidatus Segetimicrobium genomatis</name>
    <dbReference type="NCBI Taxonomy" id="2569760"/>
    <lineage>
        <taxon>Bacteria</taxon>
        <taxon>Bacillati</taxon>
        <taxon>Candidatus Sysuimicrobiota</taxon>
        <taxon>Candidatus Sysuimicrobiia</taxon>
        <taxon>Candidatus Sysuimicrobiales</taxon>
        <taxon>Candidatus Segetimicrobiaceae</taxon>
        <taxon>Candidatus Segetimicrobium</taxon>
    </lineage>
</organism>
<gene>
    <name evidence="1" type="ORF">E6H05_08585</name>
</gene>
<evidence type="ECO:0000313" key="2">
    <source>
        <dbReference type="Proteomes" id="UP000318834"/>
    </source>
</evidence>
<dbReference type="Proteomes" id="UP000318834">
    <property type="component" value="Unassembled WGS sequence"/>
</dbReference>
<proteinExistence type="predicted"/>
<name>A0A537IRD8_9BACT</name>
<dbReference type="AlphaFoldDB" id="A0A537IRD8"/>
<sequence length="232" mass="24293">MRTIWRAGGLLFGAALMVTGCTEENSPTTLRRSGGAAFDAAASLTSAVTDLAGDAAWNFNTGPGSAAKVPAYLDIVRAEVSQKGRTFTFTLDLAEIVPASPAPASGGLGVYDWFFELDTDPTTFPSGKDGVFPQNQALPVELFVAVEWDGTQFKGLLFDLRPLLSGEPMIITPVAFSIGGAEIQLSVAASALGDPSTFGWAAATCARHSHYASDGIQCLDRAPDAGFVTWPQ</sequence>
<protein>
    <submittedName>
        <fullName evidence="1">Uncharacterized protein</fullName>
    </submittedName>
</protein>
<dbReference type="EMBL" id="VBAP01000061">
    <property type="protein sequence ID" value="TMI73903.1"/>
    <property type="molecule type" value="Genomic_DNA"/>
</dbReference>
<accession>A0A537IRD8</accession>